<dbReference type="InterPro" id="IPR031621">
    <property type="entry name" value="HisKA_7TM"/>
</dbReference>
<evidence type="ECO:0000256" key="1">
    <source>
        <dbReference type="SAM" id="Phobius"/>
    </source>
</evidence>
<comment type="caution">
    <text evidence="3">The sequence shown here is derived from an EMBL/GenBank/DDBJ whole genome shotgun (WGS) entry which is preliminary data.</text>
</comment>
<sequence length="233" mass="25627">MSAVNTMAIQATPYTIPLAVSALIVGTLLVLTITKRHEKGAYLMIALFTPIVVWSISYALQLGSTTLDQALLWNTVRFIGPAFASLSFLLFAFRYTDRSELLTGRNVALLAAVPTLTIVLVWTNYFGLHELIRVDAEMITQGGIERLSVTYGPWYYVHALYSLGVSFVAAGLFAAQWPKVSGRRLRQTQLFLFGGVVPTLGSLLYAADLTAIDWGPVTYIVTAITLTTAIFYY</sequence>
<feature type="transmembrane region" description="Helical" evidence="1">
    <location>
        <begin position="72"/>
        <end position="95"/>
    </location>
</feature>
<keyword evidence="4" id="KW-1185">Reference proteome</keyword>
<keyword evidence="1" id="KW-1133">Transmembrane helix</keyword>
<feature type="transmembrane region" description="Helical" evidence="1">
    <location>
        <begin position="155"/>
        <end position="178"/>
    </location>
</feature>
<dbReference type="Proteomes" id="UP000289691">
    <property type="component" value="Unassembled WGS sequence"/>
</dbReference>
<feature type="transmembrane region" description="Helical" evidence="1">
    <location>
        <begin position="190"/>
        <end position="208"/>
    </location>
</feature>
<keyword evidence="1" id="KW-0472">Membrane</keyword>
<evidence type="ECO:0000313" key="4">
    <source>
        <dbReference type="Proteomes" id="UP000289691"/>
    </source>
</evidence>
<proteinExistence type="predicted"/>
<evidence type="ECO:0000259" key="2">
    <source>
        <dbReference type="Pfam" id="PF16927"/>
    </source>
</evidence>
<feature type="domain" description="Histidine kinase N-terminal 7TM region" evidence="2">
    <location>
        <begin position="18"/>
        <end position="233"/>
    </location>
</feature>
<accession>A0A498KZN2</accession>
<feature type="transmembrane region" description="Helical" evidence="1">
    <location>
        <begin position="14"/>
        <end position="34"/>
    </location>
</feature>
<name>A0A498KZN2_9EURY</name>
<evidence type="ECO:0000313" key="3">
    <source>
        <dbReference type="EMBL" id="RXK48656.1"/>
    </source>
</evidence>
<dbReference type="AlphaFoldDB" id="A0A498KZN2"/>
<dbReference type="EMBL" id="RDFA01000004">
    <property type="protein sequence ID" value="RXK48656.1"/>
    <property type="molecule type" value="Genomic_DNA"/>
</dbReference>
<organism evidence="3 4">
    <name type="scientific">Halorientalis pallida</name>
    <dbReference type="NCBI Taxonomy" id="2479928"/>
    <lineage>
        <taxon>Archaea</taxon>
        <taxon>Methanobacteriati</taxon>
        <taxon>Methanobacteriota</taxon>
        <taxon>Stenosarchaea group</taxon>
        <taxon>Halobacteria</taxon>
        <taxon>Halobacteriales</taxon>
        <taxon>Haloarculaceae</taxon>
        <taxon>Halorientalis</taxon>
    </lineage>
</organism>
<keyword evidence="1" id="KW-0812">Transmembrane</keyword>
<dbReference type="Pfam" id="PF16927">
    <property type="entry name" value="HisKA_7TM"/>
    <property type="match status" value="1"/>
</dbReference>
<feature type="transmembrane region" description="Helical" evidence="1">
    <location>
        <begin position="107"/>
        <end position="128"/>
    </location>
</feature>
<feature type="transmembrane region" description="Helical" evidence="1">
    <location>
        <begin position="41"/>
        <end position="60"/>
    </location>
</feature>
<gene>
    <name evidence="3" type="ORF">EAF64_13360</name>
</gene>
<reference evidence="3 4" key="1">
    <citation type="submission" date="2019-01" db="EMBL/GenBank/DDBJ databases">
        <title>Halorientalis sp. F13-25 a new haloarchaeum isolated from hypersaline water.</title>
        <authorList>
            <person name="Ana D.-V."/>
            <person name="Cristina S.-P."/>
            <person name="Antonio V."/>
        </authorList>
    </citation>
    <scope>NUCLEOTIDE SEQUENCE [LARGE SCALE GENOMIC DNA]</scope>
    <source>
        <strain evidence="3 4">F13-25</strain>
    </source>
</reference>
<protein>
    <recommendedName>
        <fullName evidence="2">Histidine kinase N-terminal 7TM region domain-containing protein</fullName>
    </recommendedName>
</protein>